<dbReference type="Ensembl" id="ENSGMOT00000076340.1">
    <property type="protein sequence ID" value="ENSGMOP00000059368.1"/>
    <property type="gene ID" value="ENSGMOG00000009756.2"/>
</dbReference>
<protein>
    <recommendedName>
        <fullName evidence="4">SUMO-interacting motif-containing protein 1</fullName>
    </recommendedName>
</protein>
<evidence type="ECO:0000256" key="1">
    <source>
        <dbReference type="SAM" id="MobiDB-lite"/>
    </source>
</evidence>
<proteinExistence type="predicted"/>
<evidence type="ECO:0000313" key="2">
    <source>
        <dbReference type="Ensembl" id="ENSGMOP00000059368.1"/>
    </source>
</evidence>
<gene>
    <name evidence="2" type="primary">simc1</name>
</gene>
<dbReference type="GeneTree" id="ENSGT00940000153451"/>
<feature type="compositionally biased region" description="Basic and acidic residues" evidence="1">
    <location>
        <begin position="248"/>
        <end position="259"/>
    </location>
</feature>
<dbReference type="Proteomes" id="UP000694546">
    <property type="component" value="Chromosome 10"/>
</dbReference>
<evidence type="ECO:0008006" key="4">
    <source>
        <dbReference type="Google" id="ProtNLM"/>
    </source>
</evidence>
<reference evidence="2" key="2">
    <citation type="submission" date="2025-09" db="UniProtKB">
        <authorList>
            <consortium name="Ensembl"/>
        </authorList>
    </citation>
    <scope>IDENTIFICATION</scope>
</reference>
<keyword evidence="3" id="KW-1185">Reference proteome</keyword>
<dbReference type="PANTHER" id="PTHR23187:SF3">
    <property type="entry name" value="SUMO-INTERACTING MOTIF-CONTAINING PROTEIN 1"/>
    <property type="match status" value="1"/>
</dbReference>
<accession>A0A8C5CCI2</accession>
<dbReference type="PANTHER" id="PTHR23187">
    <property type="entry name" value="FLJ44216 PROTEIN-RELATED"/>
    <property type="match status" value="1"/>
</dbReference>
<dbReference type="GO" id="GO:0032184">
    <property type="term" value="F:SUMO polymer binding"/>
    <property type="evidence" value="ECO:0007669"/>
    <property type="project" value="TreeGrafter"/>
</dbReference>
<name>A0A8C5CCI2_GADMO</name>
<evidence type="ECO:0000313" key="3">
    <source>
        <dbReference type="Proteomes" id="UP000694546"/>
    </source>
</evidence>
<dbReference type="AlphaFoldDB" id="A0A8C5CCI2"/>
<sequence>MDFYIMSMVMDCMKCLGVMIRTLSADADAEADASHFMNKQCLDTPLLIDLSEPEWSPHWMGRFKQRPTGGEPPIPYPNPEVLGLENGHGCTRTDHASQTFLSNAIKVDPDPGKPNSPCRLTDDLKQKSACATQTDKINLAADTPPPPHSIFANNPELKALVQKYLFKIEKEHGQGGDLGCSSGDRLRCPPEEHPCAPAAGHVVEMHPGALEEPTARWSQIKETPPSLTSPLPTQAEAAWGCPGGLVSETRESNTSDSKRWPYSQPSGANRFDLNPTPYQSSVVQDPLTSLTFSEPFHSIKRLLNETTITDRSPQVESTVLQYPESIASSESFQSIESQVNETCITARPARAQSAARVPFRVEPEESTRGSATSLCDGVPGGAVQSAHSTGWYLAQAETYSYCIDQDTVFSDDGPVMVNWHDGSDVEETYEEKSFGSGGQEDRGYVSPVRLQRLMGRPFLDQYIDEEEDGSLDAAKVLHSQSLGQVYSTMEESMPEATVQLLADLLQPGFYPPKDISAHLLRGLLLGARCPLNLRVQAFDLLMKTQRHHRTDRSTIPWDWELLITTLDNQEDPTKKHFCEVVRMLLEYVLRTMEDDFRAKLSSAALNESIARAFLSCTTQFTKVREVMGWLCAAIIKATAEGGGDERLRERDDHIRMVSAFQGMLRMALEVDCSPALSASRLSQELFHALLIVVPLRSHRKLLLDSLQSELLKCKLLQHLLEHSCSEKTALPMSLPLLLHFLKHSTLRQEPTDGAHRWPKWEELAEMLWMLLLSYNKVNKGDLRRPITETCEHAATTSPKDAVHRLAVCEAMESLLSRARADLGHDLPDHIEESLSYLQDQLLDVCQS</sequence>
<reference evidence="2" key="1">
    <citation type="submission" date="2025-08" db="UniProtKB">
        <authorList>
            <consortium name="Ensembl"/>
        </authorList>
    </citation>
    <scope>IDENTIFICATION</scope>
</reference>
<organism evidence="2 3">
    <name type="scientific">Gadus morhua</name>
    <name type="common">Atlantic cod</name>
    <dbReference type="NCBI Taxonomy" id="8049"/>
    <lineage>
        <taxon>Eukaryota</taxon>
        <taxon>Metazoa</taxon>
        <taxon>Chordata</taxon>
        <taxon>Craniata</taxon>
        <taxon>Vertebrata</taxon>
        <taxon>Euteleostomi</taxon>
        <taxon>Actinopterygii</taxon>
        <taxon>Neopterygii</taxon>
        <taxon>Teleostei</taxon>
        <taxon>Neoteleostei</taxon>
        <taxon>Acanthomorphata</taxon>
        <taxon>Zeiogadaria</taxon>
        <taxon>Gadariae</taxon>
        <taxon>Gadiformes</taxon>
        <taxon>Gadoidei</taxon>
        <taxon>Gadidae</taxon>
        <taxon>Gadus</taxon>
    </lineage>
</organism>
<feature type="region of interest" description="Disordered" evidence="1">
    <location>
        <begin position="243"/>
        <end position="273"/>
    </location>
</feature>
<dbReference type="InterPro" id="IPR052119">
    <property type="entry name" value="ElonginBC-PRC2_ViralRestrict"/>
</dbReference>